<reference evidence="1 2" key="1">
    <citation type="submission" date="2020-08" db="EMBL/GenBank/DDBJ databases">
        <title>Genomic Encyclopedia of Type Strains, Phase IV (KMG-V): Genome sequencing to study the core and pangenomes of soil and plant-associated prokaryotes.</title>
        <authorList>
            <person name="Whitman W."/>
        </authorList>
    </citation>
    <scope>NUCLEOTIDE SEQUENCE [LARGE SCALE GENOMIC DNA]</scope>
    <source>
        <strain evidence="1 2">X5P2</strain>
    </source>
</reference>
<dbReference type="AlphaFoldDB" id="A0A9X0U3V1"/>
<organism evidence="1 2">
    <name type="scientific">Tunturiibacter gelidiferens</name>
    <dbReference type="NCBI Taxonomy" id="3069689"/>
    <lineage>
        <taxon>Bacteria</taxon>
        <taxon>Pseudomonadati</taxon>
        <taxon>Acidobacteriota</taxon>
        <taxon>Terriglobia</taxon>
        <taxon>Terriglobales</taxon>
        <taxon>Acidobacteriaceae</taxon>
        <taxon>Tunturiibacter</taxon>
    </lineage>
</organism>
<evidence type="ECO:0000313" key="2">
    <source>
        <dbReference type="Proteomes" id="UP000535182"/>
    </source>
</evidence>
<protein>
    <submittedName>
        <fullName evidence="1">Uncharacterized protein</fullName>
    </submittedName>
</protein>
<dbReference type="Proteomes" id="UP000535182">
    <property type="component" value="Unassembled WGS sequence"/>
</dbReference>
<dbReference type="InterPro" id="IPR015424">
    <property type="entry name" value="PyrdxlP-dep_Trfase"/>
</dbReference>
<dbReference type="SUPFAM" id="SSF53383">
    <property type="entry name" value="PLP-dependent transferases"/>
    <property type="match status" value="1"/>
</dbReference>
<dbReference type="EMBL" id="JACHEB010000005">
    <property type="protein sequence ID" value="MBB5328791.1"/>
    <property type="molecule type" value="Genomic_DNA"/>
</dbReference>
<dbReference type="Gene3D" id="3.40.640.10">
    <property type="entry name" value="Type I PLP-dependent aspartate aminotransferase-like (Major domain)"/>
    <property type="match status" value="1"/>
</dbReference>
<accession>A0A9X0U3V1</accession>
<dbReference type="InterPro" id="IPR015421">
    <property type="entry name" value="PyrdxlP-dep_Trfase_major"/>
</dbReference>
<comment type="caution">
    <text evidence="1">The sequence shown here is derived from an EMBL/GenBank/DDBJ whole genome shotgun (WGS) entry which is preliminary data.</text>
</comment>
<gene>
    <name evidence="1" type="ORF">HDF14_002407</name>
</gene>
<sequence length="95" mass="11510">MSASRRVEILQWAAKSGSWIMEDDYDSEFRFESRPIGALRDWTQVPRSFIWEPSARSCFQPCDSVMWLCPGAWFKRFRRFEMPQIYFRQRCIEQS</sequence>
<evidence type="ECO:0000313" key="1">
    <source>
        <dbReference type="EMBL" id="MBB5328791.1"/>
    </source>
</evidence>
<proteinExistence type="predicted"/>
<name>A0A9X0U3V1_9BACT</name>
<keyword evidence="2" id="KW-1185">Reference proteome</keyword>